<organism evidence="3 4">
    <name type="scientific">Trueperella bonasi</name>
    <dbReference type="NCBI Taxonomy" id="312286"/>
    <lineage>
        <taxon>Bacteria</taxon>
        <taxon>Bacillati</taxon>
        <taxon>Actinomycetota</taxon>
        <taxon>Actinomycetes</taxon>
        <taxon>Actinomycetales</taxon>
        <taxon>Actinomycetaceae</taxon>
        <taxon>Trueperella</taxon>
    </lineage>
</organism>
<evidence type="ECO:0000313" key="3">
    <source>
        <dbReference type="EMBL" id="MDP9806400.1"/>
    </source>
</evidence>
<dbReference type="RefSeq" id="WP_307682626.1">
    <property type="nucleotide sequence ID" value="NZ_JAUSQX010000001.1"/>
</dbReference>
<protein>
    <submittedName>
        <fullName evidence="3">Luciferase family oxidoreductase group 1</fullName>
    </submittedName>
</protein>
<dbReference type="Pfam" id="PF00296">
    <property type="entry name" value="Bac_luciferase"/>
    <property type="match status" value="1"/>
</dbReference>
<accession>A0ABT9NGT6</accession>
<dbReference type="SUPFAM" id="SSF51679">
    <property type="entry name" value="Bacterial luciferase-like"/>
    <property type="match status" value="1"/>
</dbReference>
<dbReference type="Proteomes" id="UP001243212">
    <property type="component" value="Unassembled WGS sequence"/>
</dbReference>
<sequence>MMNAELSILDLVSITEGSTAADAIERSMRGAELADELGYKRYWFAEHHNTTSLASSATALLIGRAASRTNRIRVGAGGVMVPNHAPLVIAENYGTLANMFGDRIDLGLGRAPGTDQMTAQMLGRTSADPQSFATAIYRMQGWFSDDGAPDSIPIGSAVSAGTKVPMWVLGSTVNGASIAAQLGLPFSVASHFAPDSLEDAIAVYRANFDPDAPTAQISEPKVMVGVNILVADSDEAAEHEFTSHMRMMLDGTTNKRRKVQPPAEVSSFADGRAAAFVSAALRVRAVGSPATVEAKLTELQNRTEADEFIFTSYIFDEENWHKSLRLLAELWM</sequence>
<comment type="caution">
    <text evidence="3">The sequence shown here is derived from an EMBL/GenBank/DDBJ whole genome shotgun (WGS) entry which is preliminary data.</text>
</comment>
<dbReference type="EMBL" id="JAUSQX010000001">
    <property type="protein sequence ID" value="MDP9806400.1"/>
    <property type="molecule type" value="Genomic_DNA"/>
</dbReference>
<evidence type="ECO:0000313" key="4">
    <source>
        <dbReference type="Proteomes" id="UP001243212"/>
    </source>
</evidence>
<dbReference type="InterPro" id="IPR019949">
    <property type="entry name" value="CmoO-like"/>
</dbReference>
<dbReference type="CDD" id="cd00347">
    <property type="entry name" value="Flavin_utilizing_monoxygenases"/>
    <property type="match status" value="1"/>
</dbReference>
<dbReference type="InterPro" id="IPR036661">
    <property type="entry name" value="Luciferase-like_sf"/>
</dbReference>
<dbReference type="Gene3D" id="3.20.20.30">
    <property type="entry name" value="Luciferase-like domain"/>
    <property type="match status" value="1"/>
</dbReference>
<comment type="similarity">
    <text evidence="1">To bacterial alkanal monooxygenase alpha and beta chains.</text>
</comment>
<name>A0ABT9NGT6_9ACTO</name>
<dbReference type="PANTHER" id="PTHR30137">
    <property type="entry name" value="LUCIFERASE-LIKE MONOOXYGENASE"/>
    <property type="match status" value="1"/>
</dbReference>
<proteinExistence type="predicted"/>
<reference evidence="3 4" key="1">
    <citation type="submission" date="2023-07" db="EMBL/GenBank/DDBJ databases">
        <title>Sequencing the genomes of 1000 actinobacteria strains.</title>
        <authorList>
            <person name="Klenk H.-P."/>
        </authorList>
    </citation>
    <scope>NUCLEOTIDE SEQUENCE [LARGE SCALE GENOMIC DNA]</scope>
    <source>
        <strain evidence="3 4">DSM 17163</strain>
    </source>
</reference>
<feature type="domain" description="Luciferase-like" evidence="2">
    <location>
        <begin position="14"/>
        <end position="301"/>
    </location>
</feature>
<evidence type="ECO:0000256" key="1">
    <source>
        <dbReference type="ARBA" id="ARBA00007789"/>
    </source>
</evidence>
<dbReference type="NCBIfam" id="TIGR03558">
    <property type="entry name" value="oxido_grp_1"/>
    <property type="match status" value="1"/>
</dbReference>
<dbReference type="PANTHER" id="PTHR30137:SF6">
    <property type="entry name" value="LUCIFERASE-LIKE MONOOXYGENASE"/>
    <property type="match status" value="1"/>
</dbReference>
<dbReference type="InterPro" id="IPR050766">
    <property type="entry name" value="Bact_Lucif_Oxidored"/>
</dbReference>
<dbReference type="InterPro" id="IPR011251">
    <property type="entry name" value="Luciferase-like_dom"/>
</dbReference>
<gene>
    <name evidence="3" type="ORF">J2S70_000982</name>
</gene>
<keyword evidence="4" id="KW-1185">Reference proteome</keyword>
<evidence type="ECO:0000259" key="2">
    <source>
        <dbReference type="Pfam" id="PF00296"/>
    </source>
</evidence>